<evidence type="ECO:0000313" key="3">
    <source>
        <dbReference type="EMBL" id="KAK3893183.1"/>
    </source>
</evidence>
<gene>
    <name evidence="3" type="ORF">Pcinc_002986</name>
</gene>
<name>A0AAE1L2F3_PETCI</name>
<evidence type="ECO:0000313" key="4">
    <source>
        <dbReference type="Proteomes" id="UP001286313"/>
    </source>
</evidence>
<dbReference type="Proteomes" id="UP001286313">
    <property type="component" value="Unassembled WGS sequence"/>
</dbReference>
<protein>
    <recommendedName>
        <fullName evidence="2">Rad21/Rec8-like protein C-terminal eukaryotic domain-containing protein</fullName>
    </recommendedName>
</protein>
<accession>A0AAE1L2F3</accession>
<organism evidence="3 4">
    <name type="scientific">Petrolisthes cinctipes</name>
    <name type="common">Flat porcelain crab</name>
    <dbReference type="NCBI Taxonomy" id="88211"/>
    <lineage>
        <taxon>Eukaryota</taxon>
        <taxon>Metazoa</taxon>
        <taxon>Ecdysozoa</taxon>
        <taxon>Arthropoda</taxon>
        <taxon>Crustacea</taxon>
        <taxon>Multicrustacea</taxon>
        <taxon>Malacostraca</taxon>
        <taxon>Eumalacostraca</taxon>
        <taxon>Eucarida</taxon>
        <taxon>Decapoda</taxon>
        <taxon>Pleocyemata</taxon>
        <taxon>Anomura</taxon>
        <taxon>Galatheoidea</taxon>
        <taxon>Porcellanidae</taxon>
        <taxon>Petrolisthes</taxon>
    </lineage>
</organism>
<reference evidence="3" key="1">
    <citation type="submission" date="2023-10" db="EMBL/GenBank/DDBJ databases">
        <title>Genome assemblies of two species of porcelain crab, Petrolisthes cinctipes and Petrolisthes manimaculis (Anomura: Porcellanidae).</title>
        <authorList>
            <person name="Angst P."/>
        </authorList>
    </citation>
    <scope>NUCLEOTIDE SEQUENCE</scope>
    <source>
        <strain evidence="3">PB745_01</strain>
        <tissue evidence="3">Gill</tissue>
    </source>
</reference>
<dbReference type="InterPro" id="IPR006909">
    <property type="entry name" value="Rad21/Rec8_C_eu"/>
</dbReference>
<evidence type="ECO:0000256" key="1">
    <source>
        <dbReference type="SAM" id="MobiDB-lite"/>
    </source>
</evidence>
<sequence length="204" mass="22574">MDEPLAQDSTQPLSVQEKKRQPEVDEEIQSAPLEESSKASHDVCPTVHSVIEESPVLLTPQGKHQIVAAEVHHDPPLDRGKEVQAGEGDEIRQVGTIPDEGPQLDRLEGISPLQPPGPEQQSTPISTIKESPQVVSNIAETEEHICKHMSASRKCSFEDLLPENPIRLEAVHLFNVLLVMHSKMKVKVDQLIPYGNITVTFLQE</sequence>
<proteinExistence type="predicted"/>
<keyword evidence="4" id="KW-1185">Reference proteome</keyword>
<feature type="region of interest" description="Disordered" evidence="1">
    <location>
        <begin position="1"/>
        <end position="42"/>
    </location>
</feature>
<evidence type="ECO:0000259" key="2">
    <source>
        <dbReference type="Pfam" id="PF04824"/>
    </source>
</evidence>
<dbReference type="Gene3D" id="1.10.10.580">
    <property type="entry name" value="Structural maintenance of chromosome 1. Chain E"/>
    <property type="match status" value="1"/>
</dbReference>
<dbReference type="Pfam" id="PF04824">
    <property type="entry name" value="Rad21_Rec8"/>
    <property type="match status" value="1"/>
</dbReference>
<comment type="caution">
    <text evidence="3">The sequence shown here is derived from an EMBL/GenBank/DDBJ whole genome shotgun (WGS) entry which is preliminary data.</text>
</comment>
<feature type="domain" description="Rad21/Rec8-like protein C-terminal eukaryotic" evidence="2">
    <location>
        <begin position="157"/>
        <end position="200"/>
    </location>
</feature>
<dbReference type="EMBL" id="JAWQEG010000220">
    <property type="protein sequence ID" value="KAK3893183.1"/>
    <property type="molecule type" value="Genomic_DNA"/>
</dbReference>
<dbReference type="InterPro" id="IPR023093">
    <property type="entry name" value="ScpA-like_C"/>
</dbReference>
<dbReference type="AlphaFoldDB" id="A0AAE1L2F3"/>